<reference evidence="3" key="1">
    <citation type="submission" date="2020-05" db="EMBL/GenBank/DDBJ databases">
        <title>Evolutionary and genomic comparisons of hybrid uninucleate and nonhybrid Rhizoctonia fungi.</title>
        <authorList>
            <person name="Li C."/>
            <person name="Chen X."/>
        </authorList>
    </citation>
    <scope>NUCLEOTIDE SEQUENCE</scope>
    <source>
        <strain evidence="3">AG-1 IA</strain>
    </source>
</reference>
<evidence type="ECO:0000256" key="1">
    <source>
        <dbReference type="SAM" id="MobiDB-lite"/>
    </source>
</evidence>
<feature type="compositionally biased region" description="Polar residues" evidence="1">
    <location>
        <begin position="1"/>
        <end position="26"/>
    </location>
</feature>
<keyword evidence="2" id="KW-1133">Transmembrane helix</keyword>
<protein>
    <submittedName>
        <fullName evidence="3">Uncharacterized protein</fullName>
    </submittedName>
</protein>
<dbReference type="AlphaFoldDB" id="A0A8H8SU32"/>
<organism evidence="3 4">
    <name type="scientific">Rhizoctonia solani</name>
    <dbReference type="NCBI Taxonomy" id="456999"/>
    <lineage>
        <taxon>Eukaryota</taxon>
        <taxon>Fungi</taxon>
        <taxon>Dikarya</taxon>
        <taxon>Basidiomycota</taxon>
        <taxon>Agaricomycotina</taxon>
        <taxon>Agaricomycetes</taxon>
        <taxon>Cantharellales</taxon>
        <taxon>Ceratobasidiaceae</taxon>
        <taxon>Rhizoctonia</taxon>
    </lineage>
</organism>
<dbReference type="KEGG" id="rsx:RhiXN_04695"/>
<dbReference type="Proteomes" id="UP000650533">
    <property type="component" value="Chromosome 2"/>
</dbReference>
<evidence type="ECO:0000313" key="3">
    <source>
        <dbReference type="EMBL" id="QRW16693.1"/>
    </source>
</evidence>
<sequence>MAKSHQTTTIHLDSTIEGPSQASTGPITVPDHIDMKDPHVCIEFGDSDERTRLLGEGSSSGTQPLEITMVPGYEETDRDSPPEFQSYYADYKTTSSGNIYSHDKHLNEDGEALYQFILSRAKAPPKFILKCRGTHPEERTRYVTRTKNIDGRTVTQTERQTYTETIVDFDFAIDVSQHFRQHPPVLWTVPDDEPAYRGRMKREVLTDTVGGVRRVSRRLLKAGKAWRENRGKWGLPPWLSMTDQSDSPRRITPSDEAMPDRSELTLRQWADRYCTSNKSMKSFKFRKVVYGWNTEKLAQVVRSSIRAITYCRTPTITVKFITSASEIDIRPPSTISRALSKTWAVFLLWLTLIYPFIWVYKRLRGGRWEVAGSAFPLRTWKHCRDSIRGESAEIYRQRTSKEATDDSTSLTNERSASDGTDHRILTETSNGVSQLIGLSERDWFLTWEPTIKQCVFDRTQRATPIVTPYHMPTPAFIDPRLSTVGQSTSSGTQSVHGPAMPIDPGILDRFDLHIKMLKVSIKILRFGLRVARGT</sequence>
<feature type="region of interest" description="Disordered" evidence="1">
    <location>
        <begin position="396"/>
        <end position="423"/>
    </location>
</feature>
<keyword evidence="2" id="KW-0472">Membrane</keyword>
<keyword evidence="2" id="KW-0812">Transmembrane</keyword>
<evidence type="ECO:0000313" key="4">
    <source>
        <dbReference type="Proteomes" id="UP000650533"/>
    </source>
</evidence>
<evidence type="ECO:0000256" key="2">
    <source>
        <dbReference type="SAM" id="Phobius"/>
    </source>
</evidence>
<accession>A0A8H8SU32</accession>
<dbReference type="GeneID" id="67026974"/>
<feature type="transmembrane region" description="Helical" evidence="2">
    <location>
        <begin position="343"/>
        <end position="360"/>
    </location>
</feature>
<feature type="region of interest" description="Disordered" evidence="1">
    <location>
        <begin position="1"/>
        <end position="28"/>
    </location>
</feature>
<proteinExistence type="predicted"/>
<dbReference type="RefSeq" id="XP_043176930.1">
    <property type="nucleotide sequence ID" value="XM_043324511.1"/>
</dbReference>
<gene>
    <name evidence="3" type="ORF">RhiXN_04695</name>
</gene>
<dbReference type="PANTHER" id="PTHR37848">
    <property type="entry name" value="EXPRESSED PROTEIN"/>
    <property type="match status" value="1"/>
</dbReference>
<name>A0A8H8SU32_9AGAM</name>
<dbReference type="PANTHER" id="PTHR37848:SF1">
    <property type="entry name" value="SUN DOMAIN-CONTAINING PROTEIN"/>
    <property type="match status" value="1"/>
</dbReference>
<dbReference type="EMBL" id="CP059659">
    <property type="protein sequence ID" value="QRW16693.1"/>
    <property type="molecule type" value="Genomic_DNA"/>
</dbReference>